<dbReference type="EMBL" id="JBHSNS010000001">
    <property type="protein sequence ID" value="MFC5727933.1"/>
    <property type="molecule type" value="Genomic_DNA"/>
</dbReference>
<name>A0ABW0ZCJ5_9ACTN</name>
<keyword evidence="2" id="KW-0472">Membrane</keyword>
<evidence type="ECO:0008006" key="5">
    <source>
        <dbReference type="Google" id="ProtNLM"/>
    </source>
</evidence>
<dbReference type="RefSeq" id="WP_378526928.1">
    <property type="nucleotide sequence ID" value="NZ_JBHSNS010000001.1"/>
</dbReference>
<feature type="compositionally biased region" description="Low complexity" evidence="1">
    <location>
        <begin position="458"/>
        <end position="476"/>
    </location>
</feature>
<evidence type="ECO:0000313" key="3">
    <source>
        <dbReference type="EMBL" id="MFC5727933.1"/>
    </source>
</evidence>
<evidence type="ECO:0000256" key="1">
    <source>
        <dbReference type="SAM" id="MobiDB-lite"/>
    </source>
</evidence>
<gene>
    <name evidence="3" type="ORF">ACFPQB_03325</name>
</gene>
<evidence type="ECO:0000313" key="4">
    <source>
        <dbReference type="Proteomes" id="UP001596072"/>
    </source>
</evidence>
<evidence type="ECO:0000256" key="2">
    <source>
        <dbReference type="SAM" id="Phobius"/>
    </source>
</evidence>
<keyword evidence="4" id="KW-1185">Reference proteome</keyword>
<feature type="region of interest" description="Disordered" evidence="1">
    <location>
        <begin position="127"/>
        <end position="226"/>
    </location>
</feature>
<dbReference type="Proteomes" id="UP001596072">
    <property type="component" value="Unassembled WGS sequence"/>
</dbReference>
<proteinExistence type="predicted"/>
<reference evidence="4" key="1">
    <citation type="journal article" date="2019" name="Int. J. Syst. Evol. Microbiol.">
        <title>The Global Catalogue of Microorganisms (GCM) 10K type strain sequencing project: providing services to taxonomists for standard genome sequencing and annotation.</title>
        <authorList>
            <consortium name="The Broad Institute Genomics Platform"/>
            <consortium name="The Broad Institute Genome Sequencing Center for Infectious Disease"/>
            <person name="Wu L."/>
            <person name="Ma J."/>
        </authorList>
    </citation>
    <scope>NUCLEOTIDE SEQUENCE [LARGE SCALE GENOMIC DNA]</scope>
    <source>
        <strain evidence="4">YIM 94188</strain>
    </source>
</reference>
<keyword evidence="2" id="KW-1133">Transmembrane helix</keyword>
<keyword evidence="2" id="KW-0812">Transmembrane</keyword>
<feature type="compositionally biased region" description="Low complexity" evidence="1">
    <location>
        <begin position="438"/>
        <end position="449"/>
    </location>
</feature>
<comment type="caution">
    <text evidence="3">The sequence shown here is derived from an EMBL/GenBank/DDBJ whole genome shotgun (WGS) entry which is preliminary data.</text>
</comment>
<sequence>MNIRVSTAGPFQRASSIRLAYRTKVLVAAGVVATMVPVAGGSAEAAPRRAAEYGGFAASAWAAPLRIEVYEPSIPIPTTPQLEFEMAYSKVEADSGSSSGRGSWFWPGDPVGEGLRTFGEALGLPADNPLTGKGYPAQVNSQYPGDPAAQKDEPAPGMVMRTTSGDKTALAEVGFSPDGSVQGPDADEAPKKDGGGGAPDPLGGVQGVLEGALPSAPSRASATPSAPGLPAPLAALVDMDGYVSVSRMSAEKSPVRGSARSELGEVRLLGGMITMGGLETVARASTDGAKGVATGKAAWGKMMLADQQFEIGPGGITSAGKATPIPGLSDDPAKAFEQLGIKIEIPKPTRKVEGDQATSLYEGLRITIDTKVLAPALSAIPAAQLAALVSPDAGPMKGLVAGLSTLAPRIVVTLGVASATVDTVPPIDFAAPPPPAAPGDDAAPAAPGTGEVGGAAGGAPPAAAGGPAPVGAAPAPSGDVGTLVDAAPTSDGLPDLFSIPGMLLVGAFAAAAAAGSWFRRLGAAALGGGGSCPHGLDSGLPDLRKA</sequence>
<organism evidence="3 4">
    <name type="scientific">Nocardioides vastitatis</name>
    <dbReference type="NCBI Taxonomy" id="2568655"/>
    <lineage>
        <taxon>Bacteria</taxon>
        <taxon>Bacillati</taxon>
        <taxon>Actinomycetota</taxon>
        <taxon>Actinomycetes</taxon>
        <taxon>Propionibacteriales</taxon>
        <taxon>Nocardioidaceae</taxon>
        <taxon>Nocardioides</taxon>
    </lineage>
</organism>
<feature type="compositionally biased region" description="Low complexity" evidence="1">
    <location>
        <begin position="214"/>
        <end position="226"/>
    </location>
</feature>
<protein>
    <recommendedName>
        <fullName evidence="5">Htaa domain-containing protein</fullName>
    </recommendedName>
</protein>
<feature type="transmembrane region" description="Helical" evidence="2">
    <location>
        <begin position="497"/>
        <end position="518"/>
    </location>
</feature>
<feature type="region of interest" description="Disordered" evidence="1">
    <location>
        <begin position="429"/>
        <end position="476"/>
    </location>
</feature>
<accession>A0ABW0ZCJ5</accession>